<organism evidence="2 3">
    <name type="scientific">Thermococcus gammatolerans (strain DSM 15229 / JCM 11827 / EJ3)</name>
    <dbReference type="NCBI Taxonomy" id="593117"/>
    <lineage>
        <taxon>Archaea</taxon>
        <taxon>Methanobacteriati</taxon>
        <taxon>Methanobacteriota</taxon>
        <taxon>Thermococci</taxon>
        <taxon>Thermococcales</taxon>
        <taxon>Thermococcaceae</taxon>
        <taxon>Thermococcus</taxon>
    </lineage>
</organism>
<dbReference type="HOGENOM" id="CLU_170329_2_2_2"/>
<dbReference type="STRING" id="593117.TGAM_1949"/>
<dbReference type="RefSeq" id="WP_015859557.1">
    <property type="nucleotide sequence ID" value="NC_012804.1"/>
</dbReference>
<dbReference type="AlphaFoldDB" id="C5A232"/>
<sequence>MKKIEAIILVVARPGTEEKVYEKLKKHPNVKEIYRVYGEYDLILRVEVDTIEDLDRFHDEVLRRIREIELTETLIASTYGLKEG</sequence>
<keyword evidence="3" id="KW-1185">Reference proteome</keyword>
<protein>
    <submittedName>
        <fullName evidence="2">Transcription regulator, putative, AsnC/Lrp family</fullName>
    </submittedName>
</protein>
<evidence type="ECO:0000259" key="1">
    <source>
        <dbReference type="Pfam" id="PF01037"/>
    </source>
</evidence>
<dbReference type="SUPFAM" id="SSF54909">
    <property type="entry name" value="Dimeric alpha+beta barrel"/>
    <property type="match status" value="1"/>
</dbReference>
<dbReference type="PaxDb" id="593117-TGAM_1949"/>
<dbReference type="PATRIC" id="fig|593117.10.peg.1959"/>
<dbReference type="GeneID" id="7987006"/>
<feature type="domain" description="Transcription regulator AsnC/Lrp ligand binding" evidence="1">
    <location>
        <begin position="13"/>
        <end position="76"/>
    </location>
</feature>
<evidence type="ECO:0000313" key="3">
    <source>
        <dbReference type="Proteomes" id="UP000001488"/>
    </source>
</evidence>
<name>C5A232_THEGJ</name>
<dbReference type="KEGG" id="tga:TGAM_1949"/>
<dbReference type="eggNOG" id="arCOG01117">
    <property type="taxonomic scope" value="Archaea"/>
</dbReference>
<dbReference type="InterPro" id="IPR019887">
    <property type="entry name" value="Tscrpt_reg_AsnC/Lrp_C"/>
</dbReference>
<dbReference type="Gene3D" id="3.30.70.920">
    <property type="match status" value="1"/>
</dbReference>
<dbReference type="EMBL" id="CP001398">
    <property type="protein sequence ID" value="ACS34451.1"/>
    <property type="molecule type" value="Genomic_DNA"/>
</dbReference>
<dbReference type="Pfam" id="PF01037">
    <property type="entry name" value="AsnC_trans_reg"/>
    <property type="match status" value="1"/>
</dbReference>
<proteinExistence type="predicted"/>
<dbReference type="OrthoDB" id="8136at2157"/>
<reference evidence="2 3" key="1">
    <citation type="journal article" date="2007" name="Genome Biol.">
        <title>Genome analysis and genome-wide proteomics of Thermococcus gammatolerans, the most radioresistant organism known amongst the Archaea.</title>
        <authorList>
            <person name="Zivanovic Y."/>
            <person name="Armengaud J."/>
            <person name="Lagorce A."/>
            <person name="Leplat C."/>
            <person name="Guerin P."/>
            <person name="Dutertre M."/>
            <person name="Anthouard V."/>
            <person name="Forterre P."/>
            <person name="Wincker P."/>
            <person name="Confalonieri F."/>
        </authorList>
    </citation>
    <scope>NUCLEOTIDE SEQUENCE [LARGE SCALE GENOMIC DNA]</scope>
    <source>
        <strain evidence="3">DSM 15229 / JCM 11827 / EJ3</strain>
    </source>
</reference>
<evidence type="ECO:0000313" key="2">
    <source>
        <dbReference type="EMBL" id="ACS34451.1"/>
    </source>
</evidence>
<dbReference type="InterPro" id="IPR011008">
    <property type="entry name" value="Dimeric_a/b-barrel"/>
</dbReference>
<dbReference type="Proteomes" id="UP000001488">
    <property type="component" value="Chromosome"/>
</dbReference>
<gene>
    <name evidence="2" type="ordered locus">TGAM_1949</name>
</gene>
<accession>C5A232</accession>